<organism evidence="2 3">
    <name type="scientific">Thiorhodococcus minor</name>
    <dbReference type="NCBI Taxonomy" id="57489"/>
    <lineage>
        <taxon>Bacteria</taxon>
        <taxon>Pseudomonadati</taxon>
        <taxon>Pseudomonadota</taxon>
        <taxon>Gammaproteobacteria</taxon>
        <taxon>Chromatiales</taxon>
        <taxon>Chromatiaceae</taxon>
        <taxon>Thiorhodococcus</taxon>
    </lineage>
</organism>
<evidence type="ECO:0000313" key="3">
    <source>
        <dbReference type="Proteomes" id="UP000483379"/>
    </source>
</evidence>
<reference evidence="2 3" key="1">
    <citation type="submission" date="2020-02" db="EMBL/GenBank/DDBJ databases">
        <title>Genome sequences of Thiorhodococcus mannitoliphagus and Thiorhodococcus minor, purple sulfur photosynthetic bacteria in the gammaproteobacterial family, Chromatiaceae.</title>
        <authorList>
            <person name="Aviles F.A."/>
            <person name="Meyer T.E."/>
            <person name="Kyndt J.A."/>
        </authorList>
    </citation>
    <scope>NUCLEOTIDE SEQUENCE [LARGE SCALE GENOMIC DNA]</scope>
    <source>
        <strain evidence="2 3">DSM 11518</strain>
    </source>
</reference>
<gene>
    <name evidence="2" type="ORF">G3446_26700</name>
</gene>
<evidence type="ECO:0000259" key="1">
    <source>
        <dbReference type="Pfam" id="PF13546"/>
    </source>
</evidence>
<evidence type="ECO:0000313" key="2">
    <source>
        <dbReference type="EMBL" id="NEV65366.1"/>
    </source>
</evidence>
<dbReference type="Gene3D" id="3.90.350.10">
    <property type="entry name" value="Transposase Inhibitor Protein From Tn5, Chain A, domain 1"/>
    <property type="match status" value="1"/>
</dbReference>
<dbReference type="InterPro" id="IPR038721">
    <property type="entry name" value="IS701-like_DDE_dom"/>
</dbReference>
<sequence length="442" mass="50041">MSMLRAIGGELQCLFPMNPHGQERFEWFVLTLKAILVPITVSRTSNLRRAIATLFGVSIAEWRYDTFMASVKLPWEAVWETLWRAIPQPLVEGRLLLALDDSINPKTGRHIFACQTTFDHAAKANQTRWPWAQTLVTLGLLMPIHGRWCCLPMAFRFYLRRATLQAGCLRVRGKAVVFADKFAQAVSMIVSLARCFQTARVLVITDSWFGNNGLFRPLRQPLGTRVDLLSRLRVNAVLYAQPEAVPGKLGRPRKYGARLGSVAECAKQQRAKARCYQVRVYGATREVEAADQVVMLKTLRCAVRVVWVYRRSQWVALMTTDLRLSVAQIVEYYSARWKIEAGFRELKQEIGSAATQTRHPDAVTNHLHFCMVATTLTWIYAAHLKQAPARRYASQSTTEYAFADVRRALAKDIAEEGFGSDCPKSGKAQRKSFISEVMRLVA</sequence>
<dbReference type="RefSeq" id="WP_164456680.1">
    <property type="nucleotide sequence ID" value="NZ_JAAIJQ010000248.1"/>
</dbReference>
<dbReference type="Proteomes" id="UP000483379">
    <property type="component" value="Unassembled WGS sequence"/>
</dbReference>
<dbReference type="EMBL" id="JAAIJQ010000248">
    <property type="protein sequence ID" value="NEV65366.1"/>
    <property type="molecule type" value="Genomic_DNA"/>
</dbReference>
<dbReference type="InterPro" id="IPR012337">
    <property type="entry name" value="RNaseH-like_sf"/>
</dbReference>
<proteinExistence type="predicted"/>
<feature type="domain" description="Transposase IS701-like DDE" evidence="1">
    <location>
        <begin position="56"/>
        <end position="274"/>
    </location>
</feature>
<dbReference type="AlphaFoldDB" id="A0A6M0K6G2"/>
<comment type="caution">
    <text evidence="2">The sequence shown here is derived from an EMBL/GenBank/DDBJ whole genome shotgun (WGS) entry which is preliminary data.</text>
</comment>
<accession>A0A6M0K6G2</accession>
<keyword evidence="3" id="KW-1185">Reference proteome</keyword>
<name>A0A6M0K6G2_9GAMM</name>
<dbReference type="SUPFAM" id="SSF53098">
    <property type="entry name" value="Ribonuclease H-like"/>
    <property type="match status" value="1"/>
</dbReference>
<protein>
    <submittedName>
        <fullName evidence="2">Transposase</fullName>
    </submittedName>
</protein>
<dbReference type="Pfam" id="PF13546">
    <property type="entry name" value="DDE_5"/>
    <property type="match status" value="1"/>
</dbReference>